<evidence type="ECO:0000256" key="1">
    <source>
        <dbReference type="SAM" id="MobiDB-lite"/>
    </source>
</evidence>
<organism evidence="2 3">
    <name type="scientific">Tuber magnatum</name>
    <name type="common">white Piedmont truffle</name>
    <dbReference type="NCBI Taxonomy" id="42249"/>
    <lineage>
        <taxon>Eukaryota</taxon>
        <taxon>Fungi</taxon>
        <taxon>Dikarya</taxon>
        <taxon>Ascomycota</taxon>
        <taxon>Pezizomycotina</taxon>
        <taxon>Pezizomycetes</taxon>
        <taxon>Pezizales</taxon>
        <taxon>Tuberaceae</taxon>
        <taxon>Tuber</taxon>
    </lineage>
</organism>
<feature type="region of interest" description="Disordered" evidence="1">
    <location>
        <begin position="1"/>
        <end position="100"/>
    </location>
</feature>
<dbReference type="Proteomes" id="UP000246991">
    <property type="component" value="Unassembled WGS sequence"/>
</dbReference>
<evidence type="ECO:0000313" key="3">
    <source>
        <dbReference type="Proteomes" id="UP000246991"/>
    </source>
</evidence>
<dbReference type="AlphaFoldDB" id="A0A317SGZ9"/>
<keyword evidence="3" id="KW-1185">Reference proteome</keyword>
<sequence length="100" mass="10466">MADDVEVVREQSKGSNSWGVETGGNKKSVTGVDKQGLEEDFGSSKNNAGRCNVGRSEDEKGGMGVGKESGEMVIWIGKKKGEWETGGRGEREDGGTGGSI</sequence>
<evidence type="ECO:0000313" key="2">
    <source>
        <dbReference type="EMBL" id="PWW72997.1"/>
    </source>
</evidence>
<reference evidence="2 3" key="1">
    <citation type="submission" date="2018-03" db="EMBL/GenBank/DDBJ databases">
        <title>Genomes of Pezizomycetes fungi and the evolution of truffles.</title>
        <authorList>
            <person name="Murat C."/>
            <person name="Payen T."/>
            <person name="Noel B."/>
            <person name="Kuo A."/>
            <person name="Martin F.M."/>
        </authorList>
    </citation>
    <scope>NUCLEOTIDE SEQUENCE [LARGE SCALE GENOMIC DNA]</scope>
    <source>
        <strain evidence="2">091103-1</strain>
    </source>
</reference>
<proteinExistence type="predicted"/>
<gene>
    <name evidence="2" type="ORF">C7212DRAFT_347527</name>
</gene>
<feature type="compositionally biased region" description="Basic and acidic residues" evidence="1">
    <location>
        <begin position="1"/>
        <end position="12"/>
    </location>
</feature>
<dbReference type="EMBL" id="PYWC01000090">
    <property type="protein sequence ID" value="PWW72997.1"/>
    <property type="molecule type" value="Genomic_DNA"/>
</dbReference>
<name>A0A317SGZ9_9PEZI</name>
<feature type="compositionally biased region" description="Basic and acidic residues" evidence="1">
    <location>
        <begin position="79"/>
        <end position="94"/>
    </location>
</feature>
<protein>
    <submittedName>
        <fullName evidence="2">Uncharacterized protein</fullName>
    </submittedName>
</protein>
<accession>A0A317SGZ9</accession>
<comment type="caution">
    <text evidence="2">The sequence shown here is derived from an EMBL/GenBank/DDBJ whole genome shotgun (WGS) entry which is preliminary data.</text>
</comment>